<sequence>MKTRRAGKQGAMTSAAFLTALFLMLVLSMMTLLLSGCVHTSPFSKGEEFYFQALGDADHVVATMDVPATRDLLASSSLASSRLGSGSADVLLDKAERLSVTFSRMETSDDWDYRGAFEGDYSRFLLNMALKSQNDLTRNKVDGVTWFEDASGMQFGVPKNGIVLFSTKDWESHYQNTLVSRSLTIPADIARNMAAADIGIYLNAPRSVPLFIFDVPAALLMQTSEAYFTITLADDGTGALDGVVRMHDPRLANSLSMLVRSQHITTLRRDGQKIDIPSLQGMFTPEGDVLVIRDYPLSSTQVRGVLTGFGF</sequence>
<evidence type="ECO:0000313" key="2">
    <source>
        <dbReference type="Proteomes" id="UP000007939"/>
    </source>
</evidence>
<accession>F4GJB1</accession>
<dbReference type="STRING" id="760011.Spico_0523"/>
<gene>
    <name evidence="1" type="ordered locus">Spico_0523</name>
</gene>
<protein>
    <submittedName>
        <fullName evidence="1">Uncharacterized protein</fullName>
    </submittedName>
</protein>
<dbReference type="KEGG" id="scc:Spico_0523"/>
<organism evidence="1 2">
    <name type="scientific">Parasphaerochaeta coccoides (strain ATCC BAA-1237 / DSM 17374 / SPN1)</name>
    <name type="common">Sphaerochaeta coccoides</name>
    <dbReference type="NCBI Taxonomy" id="760011"/>
    <lineage>
        <taxon>Bacteria</taxon>
        <taxon>Pseudomonadati</taxon>
        <taxon>Spirochaetota</taxon>
        <taxon>Spirochaetia</taxon>
        <taxon>Spirochaetales</taxon>
        <taxon>Sphaerochaetaceae</taxon>
        <taxon>Parasphaerochaeta</taxon>
    </lineage>
</organism>
<evidence type="ECO:0000313" key="1">
    <source>
        <dbReference type="EMBL" id="AEC01751.1"/>
    </source>
</evidence>
<keyword evidence="2" id="KW-1185">Reference proteome</keyword>
<dbReference type="RefSeq" id="WP_013739147.1">
    <property type="nucleotide sequence ID" value="NC_015436.1"/>
</dbReference>
<dbReference type="Proteomes" id="UP000007939">
    <property type="component" value="Chromosome"/>
</dbReference>
<proteinExistence type="predicted"/>
<dbReference type="EMBL" id="CP002659">
    <property type="protein sequence ID" value="AEC01751.1"/>
    <property type="molecule type" value="Genomic_DNA"/>
</dbReference>
<dbReference type="AlphaFoldDB" id="F4GJB1"/>
<reference evidence="2" key="1">
    <citation type="submission" date="2011-04" db="EMBL/GenBank/DDBJ databases">
        <title>The complete genome of Spirochaeta coccoides DSM 17374.</title>
        <authorList>
            <person name="Lucas S."/>
            <person name="Copeland A."/>
            <person name="Lapidus A."/>
            <person name="Bruce D."/>
            <person name="Goodwin L."/>
            <person name="Pitluck S."/>
            <person name="Peters L."/>
            <person name="Kyrpides N."/>
            <person name="Mavromatis K."/>
            <person name="Pagani I."/>
            <person name="Ivanova N."/>
            <person name="Ovchinnikova G."/>
            <person name="Lu M."/>
            <person name="Detter J.C."/>
            <person name="Tapia R."/>
            <person name="Han C."/>
            <person name="Land M."/>
            <person name="Hauser L."/>
            <person name="Markowitz V."/>
            <person name="Cheng J.-F."/>
            <person name="Hugenholtz P."/>
            <person name="Woyke T."/>
            <person name="Wu D."/>
            <person name="Spring S."/>
            <person name="Schroeder M."/>
            <person name="Brambilla E."/>
            <person name="Klenk H.-P."/>
            <person name="Eisen J.A."/>
        </authorList>
    </citation>
    <scope>NUCLEOTIDE SEQUENCE [LARGE SCALE GENOMIC DNA]</scope>
    <source>
        <strain evidence="2">ATCC BAA-1237 / DSM 17374 / SPN1</strain>
    </source>
</reference>
<reference evidence="1 2" key="2">
    <citation type="journal article" date="2012" name="Stand. Genomic Sci.">
        <title>Complete genome sequence of the termite hindgut bacterium Spirochaeta coccoides type strain (SPN1(T)), reclassification in the genus Sphaerochaeta as Sphaerochaeta coccoides comb. nov. and emendations of the family Spirochaetaceae and the genus Sphaerochaeta.</title>
        <authorList>
            <person name="Abt B."/>
            <person name="Han C."/>
            <person name="Scheuner C."/>
            <person name="Lu M."/>
            <person name="Lapidus A."/>
            <person name="Nolan M."/>
            <person name="Lucas S."/>
            <person name="Hammon N."/>
            <person name="Deshpande S."/>
            <person name="Cheng J.F."/>
            <person name="Tapia R."/>
            <person name="Goodwin L.A."/>
            <person name="Pitluck S."/>
            <person name="Liolios K."/>
            <person name="Pagani I."/>
            <person name="Ivanova N."/>
            <person name="Mavromatis K."/>
            <person name="Mikhailova N."/>
            <person name="Huntemann M."/>
            <person name="Pati A."/>
            <person name="Chen A."/>
            <person name="Palaniappan K."/>
            <person name="Land M."/>
            <person name="Hauser L."/>
            <person name="Brambilla E.M."/>
            <person name="Rohde M."/>
            <person name="Spring S."/>
            <person name="Gronow S."/>
            <person name="Goker M."/>
            <person name="Woyke T."/>
            <person name="Bristow J."/>
            <person name="Eisen J.A."/>
            <person name="Markowitz V."/>
            <person name="Hugenholtz P."/>
            <person name="Kyrpides N.C."/>
            <person name="Klenk H.P."/>
            <person name="Detter J.C."/>
        </authorList>
    </citation>
    <scope>NUCLEOTIDE SEQUENCE [LARGE SCALE GENOMIC DNA]</scope>
    <source>
        <strain evidence="2">ATCC BAA-1237 / DSM 17374 / SPN1</strain>
    </source>
</reference>
<dbReference type="HOGENOM" id="CLU_949652_0_0_12"/>
<name>F4GJB1_PARC1</name>